<gene>
    <name evidence="4" type="ORF">AaE_012062</name>
</gene>
<evidence type="ECO:0000256" key="1">
    <source>
        <dbReference type="ARBA" id="ARBA00001968"/>
    </source>
</evidence>
<sequence>MRLGGSLRERSAIESRALIKDQSDAAWYTMYESRSIPSFIATVSIPPDDFDDLLRVFSVHYTVCSGPGRRGRPPRVQQKHAVLAMLLHYYTAAVEHKTLQELFGVSPTTFSRVCDAAVRWPSKALQRDWAVLTNAKEPLVEGVFAFVDGKNCRVQSPSNADLQNAHYNGWLHCVYVTGCLCFGVDGTLIWARHNCPGSWIDGEVSRHIQAHVSDELFVAPGMKIASDSAFPVSGRCSGRIITPLKEDDLDRNPPRDRQAAEWGMGATGKVYRQLLLPLPYNPLVRGRRLSNMFQLYNFRVRRTGLSQIKNVFGA</sequence>
<evidence type="ECO:0000256" key="2">
    <source>
        <dbReference type="ARBA" id="ARBA00022723"/>
    </source>
</evidence>
<dbReference type="GO" id="GO:0046872">
    <property type="term" value="F:metal ion binding"/>
    <property type="evidence" value="ECO:0007669"/>
    <property type="project" value="UniProtKB-KW"/>
</dbReference>
<protein>
    <recommendedName>
        <fullName evidence="3">DDE Tnp4 domain-containing protein</fullName>
    </recommendedName>
</protein>
<dbReference type="PANTHER" id="PTHR48471">
    <property type="entry name" value="DDE TNP4 DOMAIN-CONTAINING PROTEIN"/>
    <property type="match status" value="1"/>
</dbReference>
<name>A0A6A4ZU34_APHAT</name>
<dbReference type="VEuPathDB" id="FungiDB:H257_05830"/>
<comment type="cofactor">
    <cofactor evidence="1">
        <name>a divalent metal cation</name>
        <dbReference type="ChEBI" id="CHEBI:60240"/>
    </cofactor>
</comment>
<evidence type="ECO:0000313" key="4">
    <source>
        <dbReference type="EMBL" id="KAF0712305.1"/>
    </source>
</evidence>
<feature type="domain" description="DDE Tnp4" evidence="3">
    <location>
        <begin position="147"/>
        <end position="251"/>
    </location>
</feature>
<dbReference type="PANTHER" id="PTHR48471:SF1">
    <property type="entry name" value="DDE TNP4 DOMAIN-CONTAINING PROTEIN"/>
    <property type="match status" value="1"/>
</dbReference>
<keyword evidence="2" id="KW-0479">Metal-binding</keyword>
<proteinExistence type="predicted"/>
<dbReference type="EMBL" id="VJMI01017831">
    <property type="protein sequence ID" value="KAF0712305.1"/>
    <property type="molecule type" value="Genomic_DNA"/>
</dbReference>
<organism evidence="4 5">
    <name type="scientific">Aphanomyces astaci</name>
    <name type="common">Crayfish plague agent</name>
    <dbReference type="NCBI Taxonomy" id="112090"/>
    <lineage>
        <taxon>Eukaryota</taxon>
        <taxon>Sar</taxon>
        <taxon>Stramenopiles</taxon>
        <taxon>Oomycota</taxon>
        <taxon>Saprolegniomycetes</taxon>
        <taxon>Saprolegniales</taxon>
        <taxon>Verrucalvaceae</taxon>
        <taxon>Aphanomyces</taxon>
    </lineage>
</organism>
<evidence type="ECO:0000259" key="3">
    <source>
        <dbReference type="Pfam" id="PF13359"/>
    </source>
</evidence>
<accession>A0A6A4ZU34</accession>
<dbReference type="Proteomes" id="UP000469452">
    <property type="component" value="Unassembled WGS sequence"/>
</dbReference>
<dbReference type="Pfam" id="PF13359">
    <property type="entry name" value="DDE_Tnp_4"/>
    <property type="match status" value="1"/>
</dbReference>
<reference evidence="4 5" key="1">
    <citation type="submission" date="2019-06" db="EMBL/GenBank/DDBJ databases">
        <title>Genomics analysis of Aphanomyces spp. identifies a new class of oomycete effector associated with host adaptation.</title>
        <authorList>
            <person name="Gaulin E."/>
        </authorList>
    </citation>
    <scope>NUCLEOTIDE SEQUENCE [LARGE SCALE GENOMIC DNA]</scope>
    <source>
        <strain evidence="4 5">E</strain>
    </source>
</reference>
<dbReference type="InterPro" id="IPR027806">
    <property type="entry name" value="HARBI1_dom"/>
</dbReference>
<comment type="caution">
    <text evidence="4">The sequence shown here is derived from an EMBL/GenBank/DDBJ whole genome shotgun (WGS) entry which is preliminary data.</text>
</comment>
<dbReference type="AlphaFoldDB" id="A0A6A4ZU34"/>
<evidence type="ECO:0000313" key="5">
    <source>
        <dbReference type="Proteomes" id="UP000469452"/>
    </source>
</evidence>